<proteinExistence type="predicted"/>
<dbReference type="InterPro" id="IPR026444">
    <property type="entry name" value="Secre_tail"/>
</dbReference>
<dbReference type="Proteomes" id="UP000305848">
    <property type="component" value="Unassembled WGS sequence"/>
</dbReference>
<dbReference type="AlphaFoldDB" id="A0A4U3KT25"/>
<keyword evidence="3" id="KW-1185">Reference proteome</keyword>
<evidence type="ECO:0000313" key="2">
    <source>
        <dbReference type="EMBL" id="TKK65548.1"/>
    </source>
</evidence>
<sequence length="101" mass="10904">MSWRYVKPDSVSVTQVPASKLTAPLSYSNNTFSIYPNPATAVLHIQNSGKATFILTDQSGKRLLTKTIEGNGDLNVANVPAGAYYITNATTKTTQKIVITK</sequence>
<dbReference type="OrthoDB" id="9811934at2"/>
<dbReference type="EMBL" id="SZQL01000020">
    <property type="protein sequence ID" value="TKK65548.1"/>
    <property type="molecule type" value="Genomic_DNA"/>
</dbReference>
<gene>
    <name evidence="2" type="ORF">FC093_19720</name>
</gene>
<reference evidence="2 3" key="1">
    <citation type="submission" date="2019-05" db="EMBL/GenBank/DDBJ databases">
        <title>Panacibacter sp. strain 17mud1-8 Genome sequencing and assembly.</title>
        <authorList>
            <person name="Chhetri G."/>
        </authorList>
    </citation>
    <scope>NUCLEOTIDE SEQUENCE [LARGE SCALE GENOMIC DNA]</scope>
    <source>
        <strain evidence="2 3">17mud1-8</strain>
    </source>
</reference>
<protein>
    <submittedName>
        <fullName evidence="2">T9SS type A sorting domain-containing protein</fullName>
    </submittedName>
</protein>
<comment type="caution">
    <text evidence="2">The sequence shown here is derived from an EMBL/GenBank/DDBJ whole genome shotgun (WGS) entry which is preliminary data.</text>
</comment>
<evidence type="ECO:0000259" key="1">
    <source>
        <dbReference type="Pfam" id="PF18962"/>
    </source>
</evidence>
<feature type="domain" description="Secretion system C-terminal sorting" evidence="1">
    <location>
        <begin position="34"/>
        <end position="99"/>
    </location>
</feature>
<dbReference type="NCBIfam" id="TIGR04183">
    <property type="entry name" value="Por_Secre_tail"/>
    <property type="match status" value="1"/>
</dbReference>
<organism evidence="2 3">
    <name type="scientific">Ilyomonas limi</name>
    <dbReference type="NCBI Taxonomy" id="2575867"/>
    <lineage>
        <taxon>Bacteria</taxon>
        <taxon>Pseudomonadati</taxon>
        <taxon>Bacteroidota</taxon>
        <taxon>Chitinophagia</taxon>
        <taxon>Chitinophagales</taxon>
        <taxon>Chitinophagaceae</taxon>
        <taxon>Ilyomonas</taxon>
    </lineage>
</organism>
<evidence type="ECO:0000313" key="3">
    <source>
        <dbReference type="Proteomes" id="UP000305848"/>
    </source>
</evidence>
<name>A0A4U3KT25_9BACT</name>
<dbReference type="Pfam" id="PF18962">
    <property type="entry name" value="Por_Secre_tail"/>
    <property type="match status" value="1"/>
</dbReference>
<accession>A0A4U3KT25</accession>